<sequence>MIYPLLTTTYPLIPFLSSAENDTAVGQHIRRSSSGDTSGPDDDQQITADDVIAADEQKQTDNNKTATDEKPIGSDYTQKAVESAKYFGSFIFSAASKARQTVTATAKQVKQTVERAV</sequence>
<keyword evidence="3" id="KW-1185">Reference proteome</keyword>
<dbReference type="Proteomes" id="UP000759131">
    <property type="component" value="Unassembled WGS sequence"/>
</dbReference>
<evidence type="ECO:0000313" key="3">
    <source>
        <dbReference type="Proteomes" id="UP000759131"/>
    </source>
</evidence>
<evidence type="ECO:0000256" key="1">
    <source>
        <dbReference type="SAM" id="MobiDB-lite"/>
    </source>
</evidence>
<dbReference type="EMBL" id="OC887792">
    <property type="protein sequence ID" value="CAD7645107.1"/>
    <property type="molecule type" value="Genomic_DNA"/>
</dbReference>
<dbReference type="AlphaFoldDB" id="A0A7R9LQ29"/>
<feature type="region of interest" description="Disordered" evidence="1">
    <location>
        <begin position="24"/>
        <end position="75"/>
    </location>
</feature>
<feature type="non-terminal residue" evidence="2">
    <location>
        <position position="1"/>
    </location>
</feature>
<gene>
    <name evidence="2" type="ORF">OSB1V03_LOCUS20352</name>
</gene>
<dbReference type="EMBL" id="CAJPIZ010033217">
    <property type="protein sequence ID" value="CAG2120405.1"/>
    <property type="molecule type" value="Genomic_DNA"/>
</dbReference>
<proteinExistence type="predicted"/>
<feature type="compositionally biased region" description="Basic and acidic residues" evidence="1">
    <location>
        <begin position="55"/>
        <end position="72"/>
    </location>
</feature>
<dbReference type="OrthoDB" id="47923at2759"/>
<evidence type="ECO:0000313" key="2">
    <source>
        <dbReference type="EMBL" id="CAD7645107.1"/>
    </source>
</evidence>
<accession>A0A7R9LQ29</accession>
<organism evidence="2">
    <name type="scientific">Medioppia subpectinata</name>
    <dbReference type="NCBI Taxonomy" id="1979941"/>
    <lineage>
        <taxon>Eukaryota</taxon>
        <taxon>Metazoa</taxon>
        <taxon>Ecdysozoa</taxon>
        <taxon>Arthropoda</taxon>
        <taxon>Chelicerata</taxon>
        <taxon>Arachnida</taxon>
        <taxon>Acari</taxon>
        <taxon>Acariformes</taxon>
        <taxon>Sarcoptiformes</taxon>
        <taxon>Oribatida</taxon>
        <taxon>Brachypylina</taxon>
        <taxon>Oppioidea</taxon>
        <taxon>Oppiidae</taxon>
        <taxon>Medioppia</taxon>
    </lineage>
</organism>
<name>A0A7R9LQ29_9ACAR</name>
<protein>
    <submittedName>
        <fullName evidence="2">Uncharacterized protein</fullName>
    </submittedName>
</protein>
<reference evidence="2" key="1">
    <citation type="submission" date="2020-11" db="EMBL/GenBank/DDBJ databases">
        <authorList>
            <person name="Tran Van P."/>
        </authorList>
    </citation>
    <scope>NUCLEOTIDE SEQUENCE</scope>
</reference>